<evidence type="ECO:0000259" key="6">
    <source>
        <dbReference type="Pfam" id="PF00441"/>
    </source>
</evidence>
<dbReference type="AlphaFoldDB" id="K4NYI3"/>
<dbReference type="SUPFAM" id="SSF47203">
    <property type="entry name" value="Acyl-CoA dehydrogenase C-terminal domain-like"/>
    <property type="match status" value="1"/>
</dbReference>
<name>K4NYI3_9PSEU</name>
<protein>
    <submittedName>
        <fullName evidence="7">Enoyl reductase</fullName>
    </submittedName>
</protein>
<dbReference type="PANTHER" id="PTHR43884:SF20">
    <property type="entry name" value="ACYL-COA DEHYDROGENASE FADE28"/>
    <property type="match status" value="1"/>
</dbReference>
<dbReference type="Gene3D" id="1.20.140.10">
    <property type="entry name" value="Butyryl-CoA Dehydrogenase, subunit A, domain 3"/>
    <property type="match status" value="1"/>
</dbReference>
<keyword evidence="4" id="KW-0274">FAD</keyword>
<dbReference type="SMR" id="K4NYI3"/>
<dbReference type="InterPro" id="IPR009075">
    <property type="entry name" value="AcylCo_DH/oxidase_C"/>
</dbReference>
<comment type="similarity">
    <text evidence="2">Belongs to the acyl-CoA dehydrogenase family.</text>
</comment>
<dbReference type="InterPro" id="IPR009100">
    <property type="entry name" value="AcylCoA_DH/oxidase_NM_dom_sf"/>
</dbReference>
<keyword evidence="3" id="KW-0285">Flavoprotein</keyword>
<dbReference type="InterPro" id="IPR037069">
    <property type="entry name" value="AcylCoA_DH/ox_N_sf"/>
</dbReference>
<dbReference type="Gene3D" id="2.40.110.10">
    <property type="entry name" value="Butyryl-CoA Dehydrogenase, subunit A, domain 2"/>
    <property type="match status" value="1"/>
</dbReference>
<evidence type="ECO:0000256" key="5">
    <source>
        <dbReference type="ARBA" id="ARBA00023002"/>
    </source>
</evidence>
<dbReference type="GO" id="GO:0050660">
    <property type="term" value="F:flavin adenine dinucleotide binding"/>
    <property type="evidence" value="ECO:0007669"/>
    <property type="project" value="InterPro"/>
</dbReference>
<evidence type="ECO:0000256" key="2">
    <source>
        <dbReference type="ARBA" id="ARBA00009347"/>
    </source>
</evidence>
<sequence>MDLSLTPTQADIRAAARRYLDDRCPPTGVAGPAAELWPELVRTGWLDPDLGPVELVLLAEESGRALLPAPWWTTTRTAPVYRAAGAEPPGPVTSADGAGSCVFRDGRLHGRVDAVVDARTCVEIVVAADTDDGVALFGVRPDAPGVTLTDRPGPDPLRTAADLVLTGVVGRPLPGPPVLAEVARRAALLAAAEGVGVAARALDIAVEHARTRVQFGRPIGAFQAVGHALAERYADVEAARSLVYRAACAPDLPDAAHCATWSAAGAAVRCCETAIQVCGGMGVTWEFPLHRWYRRALWLEARVAAGPDPVDAIAAALLGPETVEGTP</sequence>
<dbReference type="InterPro" id="IPR046373">
    <property type="entry name" value="Acyl-CoA_Oxase/DH_mid-dom_sf"/>
</dbReference>
<accession>K4NYI3</accession>
<comment type="cofactor">
    <cofactor evidence="1">
        <name>FAD</name>
        <dbReference type="ChEBI" id="CHEBI:57692"/>
    </cofactor>
</comment>
<evidence type="ECO:0000313" key="7">
    <source>
        <dbReference type="EMBL" id="AFV52168.1"/>
    </source>
</evidence>
<dbReference type="PANTHER" id="PTHR43884">
    <property type="entry name" value="ACYL-COA DEHYDROGENASE"/>
    <property type="match status" value="1"/>
</dbReference>
<evidence type="ECO:0000256" key="3">
    <source>
        <dbReference type="ARBA" id="ARBA00022630"/>
    </source>
</evidence>
<dbReference type="Pfam" id="PF00441">
    <property type="entry name" value="Acyl-CoA_dh_1"/>
    <property type="match status" value="1"/>
</dbReference>
<dbReference type="Gene3D" id="1.10.540.10">
    <property type="entry name" value="Acyl-CoA dehydrogenase/oxidase, N-terminal domain"/>
    <property type="match status" value="1"/>
</dbReference>
<reference evidence="7" key="1">
    <citation type="journal article" date="2013" name="Proc. Natl. Acad. Sci. U.S.A.">
        <title>A new member of the 4-methylideneimidazole-5-one-containing aminomutase family from the enediyne kedarcidin biosynthetic pathway.</title>
        <authorList>
            <person name="Huang S.X."/>
            <person name="Lohman J.R."/>
            <person name="Huang T."/>
            <person name="Shen B."/>
        </authorList>
    </citation>
    <scope>NUCLEOTIDE SEQUENCE</scope>
    <source>
        <strain evidence="7">ATCC 53650</strain>
    </source>
</reference>
<dbReference type="GO" id="GO:0003995">
    <property type="term" value="F:acyl-CoA dehydrogenase activity"/>
    <property type="evidence" value="ECO:0007669"/>
    <property type="project" value="TreeGrafter"/>
</dbReference>
<proteinExistence type="inferred from homology"/>
<dbReference type="EMBL" id="JX679499">
    <property type="protein sequence ID" value="AFV52168.1"/>
    <property type="molecule type" value="Genomic_DNA"/>
</dbReference>
<evidence type="ECO:0000256" key="4">
    <source>
        <dbReference type="ARBA" id="ARBA00022827"/>
    </source>
</evidence>
<feature type="domain" description="Acyl-CoA dehydrogenase/oxidase C-terminal" evidence="6">
    <location>
        <begin position="187"/>
        <end position="299"/>
    </location>
</feature>
<keyword evidence="5" id="KW-0560">Oxidoreductase</keyword>
<dbReference type="InterPro" id="IPR036250">
    <property type="entry name" value="AcylCo_DH-like_C"/>
</dbReference>
<evidence type="ECO:0000256" key="1">
    <source>
        <dbReference type="ARBA" id="ARBA00001974"/>
    </source>
</evidence>
<dbReference type="SUPFAM" id="SSF56645">
    <property type="entry name" value="Acyl-CoA dehydrogenase NM domain-like"/>
    <property type="match status" value="1"/>
</dbReference>
<organism evidence="7">
    <name type="scientific">Streptoalloteichus sp. ATCC 53650</name>
    <dbReference type="NCBI Taxonomy" id="756733"/>
    <lineage>
        <taxon>Bacteria</taxon>
        <taxon>Bacillati</taxon>
        <taxon>Actinomycetota</taxon>
        <taxon>Actinomycetes</taxon>
        <taxon>Pseudonocardiales</taxon>
        <taxon>Pseudonocardiaceae</taxon>
        <taxon>Streptoalloteichus</taxon>
    </lineage>
</organism>